<keyword evidence="3" id="KW-1185">Reference proteome</keyword>
<accession>A0A0S4JJS1</accession>
<dbReference type="VEuPathDB" id="TriTrypDB:BSAL_34040"/>
<proteinExistence type="predicted"/>
<reference evidence="3" key="1">
    <citation type="submission" date="2015-09" db="EMBL/GenBank/DDBJ databases">
        <authorList>
            <consortium name="Pathogen Informatics"/>
        </authorList>
    </citation>
    <scope>NUCLEOTIDE SEQUENCE [LARGE SCALE GENOMIC DNA]</scope>
    <source>
        <strain evidence="3">Lake Konstanz</strain>
    </source>
</reference>
<feature type="region of interest" description="Disordered" evidence="1">
    <location>
        <begin position="1"/>
        <end position="29"/>
    </location>
</feature>
<feature type="compositionally biased region" description="Polar residues" evidence="1">
    <location>
        <begin position="7"/>
        <end position="24"/>
    </location>
</feature>
<evidence type="ECO:0000313" key="2">
    <source>
        <dbReference type="EMBL" id="CUG91769.1"/>
    </source>
</evidence>
<sequence length="251" mass="27845">MNRNRNRNPTATQNSAGKKAPTQQVKRRRSSVLKVRHLSIHIQWTKLPVIGITNAGILSLSQVHSLEGLELSSPRNTTMITSRALKCLSGLPLLCRISIVCSLKLICDETFNHLNSLKALRHLELGEHIAPHNARDQPDALLGRMQQLPLLESSLETLHLWLSTVTLEDLRHISSLTNLRGLKIAAYQMEAPPQDESSDGDGYTNLLAPLVGLQCLEISECFKDSSSAEVLHPPRHEAGSMLTSLSYTNHY</sequence>
<dbReference type="AlphaFoldDB" id="A0A0S4JJS1"/>
<evidence type="ECO:0000313" key="3">
    <source>
        <dbReference type="Proteomes" id="UP000051952"/>
    </source>
</evidence>
<dbReference type="Proteomes" id="UP000051952">
    <property type="component" value="Unassembled WGS sequence"/>
</dbReference>
<dbReference type="EMBL" id="CYKH01001969">
    <property type="protein sequence ID" value="CUG91769.1"/>
    <property type="molecule type" value="Genomic_DNA"/>
</dbReference>
<dbReference type="SUPFAM" id="SSF52047">
    <property type="entry name" value="RNI-like"/>
    <property type="match status" value="1"/>
</dbReference>
<dbReference type="InterPro" id="IPR032675">
    <property type="entry name" value="LRR_dom_sf"/>
</dbReference>
<evidence type="ECO:0000256" key="1">
    <source>
        <dbReference type="SAM" id="MobiDB-lite"/>
    </source>
</evidence>
<gene>
    <name evidence="2" type="ORF">BSAL_34040</name>
</gene>
<name>A0A0S4JJS1_BODSA</name>
<protein>
    <submittedName>
        <fullName evidence="2">Uncharacterized protein</fullName>
    </submittedName>
</protein>
<organism evidence="2 3">
    <name type="scientific">Bodo saltans</name>
    <name type="common">Flagellated protozoan</name>
    <dbReference type="NCBI Taxonomy" id="75058"/>
    <lineage>
        <taxon>Eukaryota</taxon>
        <taxon>Discoba</taxon>
        <taxon>Euglenozoa</taxon>
        <taxon>Kinetoplastea</taxon>
        <taxon>Metakinetoplastina</taxon>
        <taxon>Eubodonida</taxon>
        <taxon>Bodonidae</taxon>
        <taxon>Bodo</taxon>
    </lineage>
</organism>
<dbReference type="Gene3D" id="3.80.10.10">
    <property type="entry name" value="Ribonuclease Inhibitor"/>
    <property type="match status" value="1"/>
</dbReference>